<comment type="caution">
    <text evidence="1">The sequence shown here is derived from an EMBL/GenBank/DDBJ whole genome shotgun (WGS) entry which is preliminary data.</text>
</comment>
<organism evidence="1 2">
    <name type="scientific">Vespula germanica</name>
    <name type="common">German yellow jacket</name>
    <name type="synonym">Paravespula germanica</name>
    <dbReference type="NCBI Taxonomy" id="30212"/>
    <lineage>
        <taxon>Eukaryota</taxon>
        <taxon>Metazoa</taxon>
        <taxon>Ecdysozoa</taxon>
        <taxon>Arthropoda</taxon>
        <taxon>Hexapoda</taxon>
        <taxon>Insecta</taxon>
        <taxon>Pterygota</taxon>
        <taxon>Neoptera</taxon>
        <taxon>Endopterygota</taxon>
        <taxon>Hymenoptera</taxon>
        <taxon>Apocrita</taxon>
        <taxon>Aculeata</taxon>
        <taxon>Vespoidea</taxon>
        <taxon>Vespidae</taxon>
        <taxon>Vespinae</taxon>
        <taxon>Vespula</taxon>
    </lineage>
</organism>
<accession>A0A834JEH4</accession>
<sequence length="101" mass="11391">MVERMAEDERGCIPSRTTSTMTLFEGRKAIGSQGYWFNTQRRTLWVLDTILWRKVPLEAGKGTHAMNYSAVFSETPADSPTKPTINHISTPPSFLLFLGLE</sequence>
<protein>
    <submittedName>
        <fullName evidence="1">Uncharacterized protein</fullName>
    </submittedName>
</protein>
<dbReference type="AlphaFoldDB" id="A0A834JEH4"/>
<proteinExistence type="predicted"/>
<dbReference type="EMBL" id="JACSDZ010000015">
    <property type="protein sequence ID" value="KAF7386392.1"/>
    <property type="molecule type" value="Genomic_DNA"/>
</dbReference>
<gene>
    <name evidence="1" type="ORF">HZH68_013524</name>
</gene>
<evidence type="ECO:0000313" key="1">
    <source>
        <dbReference type="EMBL" id="KAF7386392.1"/>
    </source>
</evidence>
<evidence type="ECO:0000313" key="2">
    <source>
        <dbReference type="Proteomes" id="UP000617340"/>
    </source>
</evidence>
<dbReference type="Proteomes" id="UP000617340">
    <property type="component" value="Unassembled WGS sequence"/>
</dbReference>
<name>A0A834JEH4_VESGE</name>
<reference evidence="1" key="1">
    <citation type="journal article" date="2020" name="G3 (Bethesda)">
        <title>High-Quality Assemblies for Three Invasive Social Wasps from the &lt;i&gt;Vespula&lt;/i&gt; Genus.</title>
        <authorList>
            <person name="Harrop T.W.R."/>
            <person name="Guhlin J."/>
            <person name="McLaughlin G.M."/>
            <person name="Permina E."/>
            <person name="Stockwell P."/>
            <person name="Gilligan J."/>
            <person name="Le Lec M.F."/>
            <person name="Gruber M.A.M."/>
            <person name="Quinn O."/>
            <person name="Lovegrove M."/>
            <person name="Duncan E.J."/>
            <person name="Remnant E.J."/>
            <person name="Van Eeckhoven J."/>
            <person name="Graham B."/>
            <person name="Knapp R.A."/>
            <person name="Langford K.W."/>
            <person name="Kronenberg Z."/>
            <person name="Press M.O."/>
            <person name="Eacker S.M."/>
            <person name="Wilson-Rankin E.E."/>
            <person name="Purcell J."/>
            <person name="Lester P.J."/>
            <person name="Dearden P.K."/>
        </authorList>
    </citation>
    <scope>NUCLEOTIDE SEQUENCE</scope>
    <source>
        <strain evidence="1">Linc-1</strain>
    </source>
</reference>
<keyword evidence="2" id="KW-1185">Reference proteome</keyword>